<sequence length="1003" mass="114920">MNGLHRRERTIRPLLRMLLAVAIFMGLWLPIGSLSCVGDEGEFAPEPHEIISDLDARLALARVLSYRFHTLGEAREAYERILSEHTNHLEAGLELSDVLVRLGDVSAARKRLQRLLADRPNHTGLLGRLAEVEAAGGHAQESRILFEQALRIEPDNVPLQMAYAQAMNRWGDFYRIERIYRHLLQKSPDDVHLLEKLAEVLVSTQRYEEAEGIYERLKRHGWDKRRFCLEMAKLYDRKKDFAKALEAIACVRQPIDGPTSAPLAPCTAIESDPADAWTAPALEIESRALNGLGNRKEAEACIATLLNHPQTEMAGWLAAAKTYRKLAASDETLWETSQDAAARAMRLAVRQYPDLADVLRPENLKPEKYLPPLRNLPKTIVSILYLQFGKLVLEEAWIDRLLSDPEVQALDLYTWAECYTEDRRPDIAWRLCARGVEIDPACFPARLALAENLAFDRRFSDSLKVLEALAQEDPENVKVWITYARVLSWDKQYDAAIDRYDRIHAHNPMDPVPVRESARVAVWAKRMDEAMRRYRSLMEPSVDERLLQALKQSPSMPLLQVPAADRREPNTTDTPSKGYKRYETLIEQMDRNPEFSADETLQRIRIDLLPEYRIQKWAYLESEAKWKAWNLHFLEAKDAYEALTAFDPGNAEALFDDAQVKCSLGLCDEERAPYEALLRMDPTHAQAKRGLERNDIRSRPKIGINPLIWSEKGRGDLSNIVVHRIQVLAEMPIRQDRYAVSAGMDSFFERPGSADRTFEALGYTLHARGVLSPSLSGNLKWTHKVYQEADLGASDFFDALIRWKIRDWLHVDFGFERADAIANAFALQQQSRADRWKIGIHSQMTRRLEAGLKAEAVDYADDNSGIRIAGSIGYAFTDHPKIFKVTLSETYRNTQQANRFFYQGDRLVDIVYPYWTPQALTESTITLEWVHDLAKELFCGAPENVYDLRLSFGTDTEDNAMVRLEGDWKLEIADHWLLVLRGLIHESRQWDASGVWAEIRYRF</sequence>
<dbReference type="AlphaFoldDB" id="A0A7C4RSM0"/>
<dbReference type="Gene3D" id="1.25.40.10">
    <property type="entry name" value="Tetratricopeptide repeat domain"/>
    <property type="match status" value="2"/>
</dbReference>
<dbReference type="InterPro" id="IPR019734">
    <property type="entry name" value="TPR_rpt"/>
</dbReference>
<proteinExistence type="predicted"/>
<keyword evidence="2" id="KW-0802">TPR repeat</keyword>
<name>A0A7C4RSM0_9BACT</name>
<dbReference type="SMART" id="SM00028">
    <property type="entry name" value="TPR"/>
    <property type="match status" value="4"/>
</dbReference>
<dbReference type="PANTHER" id="PTHR45586">
    <property type="entry name" value="TPR REPEAT-CONTAINING PROTEIN PA4667"/>
    <property type="match status" value="1"/>
</dbReference>
<comment type="caution">
    <text evidence="3">The sequence shown here is derived from an EMBL/GenBank/DDBJ whole genome shotgun (WGS) entry which is preliminary data.</text>
</comment>
<dbReference type="GO" id="GO:0006396">
    <property type="term" value="P:RNA processing"/>
    <property type="evidence" value="ECO:0007669"/>
    <property type="project" value="InterPro"/>
</dbReference>
<dbReference type="SMART" id="SM00386">
    <property type="entry name" value="HAT"/>
    <property type="match status" value="3"/>
</dbReference>
<protein>
    <submittedName>
        <fullName evidence="3">Tetratricopeptide repeat protein</fullName>
    </submittedName>
</protein>
<dbReference type="SUPFAM" id="SSF48452">
    <property type="entry name" value="TPR-like"/>
    <property type="match status" value="1"/>
</dbReference>
<dbReference type="InterPro" id="IPR051012">
    <property type="entry name" value="CellSynth/LPSAsmb/PSIAsmb"/>
</dbReference>
<reference evidence="3" key="1">
    <citation type="journal article" date="2020" name="mSystems">
        <title>Genome- and Community-Level Interaction Insights into Carbon Utilization and Element Cycling Functions of Hydrothermarchaeota in Hydrothermal Sediment.</title>
        <authorList>
            <person name="Zhou Z."/>
            <person name="Liu Y."/>
            <person name="Xu W."/>
            <person name="Pan J."/>
            <person name="Luo Z.H."/>
            <person name="Li M."/>
        </authorList>
    </citation>
    <scope>NUCLEOTIDE SEQUENCE [LARGE SCALE GENOMIC DNA]</scope>
    <source>
        <strain evidence="3">SpSt-477</strain>
    </source>
</reference>
<dbReference type="PANTHER" id="PTHR45586:SF1">
    <property type="entry name" value="LIPOPOLYSACCHARIDE ASSEMBLY PROTEIN B"/>
    <property type="match status" value="1"/>
</dbReference>
<dbReference type="InterPro" id="IPR003107">
    <property type="entry name" value="HAT"/>
</dbReference>
<dbReference type="Pfam" id="PF14559">
    <property type="entry name" value="TPR_19"/>
    <property type="match status" value="2"/>
</dbReference>
<dbReference type="InterPro" id="IPR011990">
    <property type="entry name" value="TPR-like_helical_dom_sf"/>
</dbReference>
<keyword evidence="1" id="KW-0677">Repeat</keyword>
<accession>A0A7C4RSM0</accession>
<evidence type="ECO:0000256" key="1">
    <source>
        <dbReference type="ARBA" id="ARBA00022737"/>
    </source>
</evidence>
<dbReference type="EMBL" id="DSUH01000088">
    <property type="protein sequence ID" value="HGU32018.1"/>
    <property type="molecule type" value="Genomic_DNA"/>
</dbReference>
<gene>
    <name evidence="3" type="ORF">ENS29_04080</name>
</gene>
<evidence type="ECO:0000313" key="3">
    <source>
        <dbReference type="EMBL" id="HGU32018.1"/>
    </source>
</evidence>
<evidence type="ECO:0000256" key="2">
    <source>
        <dbReference type="ARBA" id="ARBA00022803"/>
    </source>
</evidence>
<organism evidence="3">
    <name type="scientific">Desulfatirhabdium butyrativorans</name>
    <dbReference type="NCBI Taxonomy" id="340467"/>
    <lineage>
        <taxon>Bacteria</taxon>
        <taxon>Pseudomonadati</taxon>
        <taxon>Thermodesulfobacteriota</taxon>
        <taxon>Desulfobacteria</taxon>
        <taxon>Desulfobacterales</taxon>
        <taxon>Desulfatirhabdiaceae</taxon>
        <taxon>Desulfatirhabdium</taxon>
    </lineage>
</organism>